<reference evidence="1" key="1">
    <citation type="submission" date="2020-05" db="EMBL/GenBank/DDBJ databases">
        <authorList>
            <person name="Chiriac C."/>
            <person name="Salcher M."/>
            <person name="Ghai R."/>
            <person name="Kavagutti S V."/>
        </authorList>
    </citation>
    <scope>NUCLEOTIDE SEQUENCE</scope>
</reference>
<gene>
    <name evidence="1" type="ORF">UFOPK1807_00413</name>
</gene>
<name>A0A6J6FZ22_9ZZZZ</name>
<accession>A0A6J6FZ22</accession>
<dbReference type="AlphaFoldDB" id="A0A6J6FZ22"/>
<sequence length="423" mass="44024">MKKTLIAGISAIAMVASLVVAGLPAAQAALNVPKNAWPTCTLVRTTYCVESVSVTPAGGSAIALTWLADGQNFPVDTSTVTTSDSSTASDSSTVVAPVVTIPTLATGRAIAGRWTSTDWSSQGLDLLGYGGLYVEAKTANEFVNHLFINVVPTLTDSANKVKVATQVDNNKYAASLDSDLTISVVVKTGEIKAGVLVGVGTNFTGDYSTVNSQSTIRFTGSPVNVPLAAKSADCSGETGVAVASVRQLQAMLFINNDGQSAFGVDGLTGDMVVSSNGVCDLGTPVWNSTDKEFTWTAAAPHFAPDGTTLNYGFYRASIPVADAKLLWGLDNATDAVKALQVEIITGGTVTNVASTTIGVKSGKVIIDVSGFQYSRPKLKLSLKKDWKPAPPMLVKKTITCKLGMTVKKITAVKPVCPKGYKKD</sequence>
<protein>
    <submittedName>
        <fullName evidence="1">Unannotated protein</fullName>
    </submittedName>
</protein>
<dbReference type="EMBL" id="CAEZUI010000033">
    <property type="protein sequence ID" value="CAB4593590.1"/>
    <property type="molecule type" value="Genomic_DNA"/>
</dbReference>
<evidence type="ECO:0000313" key="1">
    <source>
        <dbReference type="EMBL" id="CAB4593590.1"/>
    </source>
</evidence>
<proteinExistence type="predicted"/>
<organism evidence="1">
    <name type="scientific">freshwater metagenome</name>
    <dbReference type="NCBI Taxonomy" id="449393"/>
    <lineage>
        <taxon>unclassified sequences</taxon>
        <taxon>metagenomes</taxon>
        <taxon>ecological metagenomes</taxon>
    </lineage>
</organism>